<evidence type="ECO:0000313" key="9">
    <source>
        <dbReference type="Proteomes" id="UP001329430"/>
    </source>
</evidence>
<feature type="signal peptide" evidence="6">
    <location>
        <begin position="1"/>
        <end position="21"/>
    </location>
</feature>
<sequence>MFRAKFVLLLALNSLIYLLLAAEPNLEWWKNAVFYQIYPRSFMVSYPNCFFSSPPSFDRLLQDSNNDGIGDLKGIQSKLDHLVDAGVTALWLSPIYKSPQIDHGYDISDYRDVDSLFGTLDDFKSLLAEAHNKGKYVYIPLGSECENHFLGLKVILDFVPNHTSDEHDWFKRSLVNESKYADYYVWREGRNGNKDPPNNWISYFHGPAWTFNEARQLWYLHQFAKGQPDLNYRSSDLVKEMKDVLTYWLDLGVDGFRVDIISALFEDEQFRNEDQSNLPNVSADDREYLIHTYTEDQPETYDMVYQWRILLDDYQREKGGDARVMMTESYAPLRKLFGYYGNETHDGAHFTFNFWFITELNVESSAHDIKFVIDKWLTYMPWRHTANWVLGNHDQHRVASRYGSKRVDGLCMLSMLLPGVAVTYNGEEIGMEDGEVTWTEAQDPQACNGKEKDFLKNSRDFQRTPYQWNGSTNAGFNKGAKPWLPVGSKYQTVNLATEKTDTKSHYGLYQQVVKLRKRNTLKYGDMATIAFSDSVLGLTSDILNTSSAISLDAYESLILTTS</sequence>
<evidence type="ECO:0000259" key="7">
    <source>
        <dbReference type="SMART" id="SM00642"/>
    </source>
</evidence>
<evidence type="ECO:0000256" key="3">
    <source>
        <dbReference type="ARBA" id="ARBA00012741"/>
    </source>
</evidence>
<dbReference type="Gene3D" id="3.20.20.80">
    <property type="entry name" value="Glycosidases"/>
    <property type="match status" value="2"/>
</dbReference>
<evidence type="ECO:0000313" key="8">
    <source>
        <dbReference type="EMBL" id="KAK5638280.1"/>
    </source>
</evidence>
<dbReference type="PANTHER" id="PTHR10357">
    <property type="entry name" value="ALPHA-AMYLASE FAMILY MEMBER"/>
    <property type="match status" value="1"/>
</dbReference>
<protein>
    <recommendedName>
        <fullName evidence="3">alpha-glucosidase</fullName>
        <ecNumber evidence="3">3.2.1.20</ecNumber>
    </recommendedName>
</protein>
<keyword evidence="4" id="KW-0325">Glycoprotein</keyword>
<dbReference type="Pfam" id="PF00128">
    <property type="entry name" value="Alpha-amylase"/>
    <property type="match status" value="2"/>
</dbReference>
<comment type="caution">
    <text evidence="8">The sequence shown here is derived from an EMBL/GenBank/DDBJ whole genome shotgun (WGS) entry which is preliminary data.</text>
</comment>
<evidence type="ECO:0000256" key="5">
    <source>
        <dbReference type="ARBA" id="ARBA00023295"/>
    </source>
</evidence>
<dbReference type="SUPFAM" id="SSF51445">
    <property type="entry name" value="(Trans)glycosidases"/>
    <property type="match status" value="1"/>
</dbReference>
<gene>
    <name evidence="8" type="ORF">RI129_012575</name>
</gene>
<reference evidence="8 9" key="1">
    <citation type="journal article" date="2024" name="Insects">
        <title>An Improved Chromosome-Level Genome Assembly of the Firefly Pyrocoelia pectoralis.</title>
        <authorList>
            <person name="Fu X."/>
            <person name="Meyer-Rochow V.B."/>
            <person name="Ballantyne L."/>
            <person name="Zhu X."/>
        </authorList>
    </citation>
    <scope>NUCLEOTIDE SEQUENCE [LARGE SCALE GENOMIC DNA]</scope>
    <source>
        <strain evidence="8">XCY_ONT2</strain>
    </source>
</reference>
<accession>A0AAN7UTP8</accession>
<evidence type="ECO:0000256" key="4">
    <source>
        <dbReference type="ARBA" id="ARBA00023180"/>
    </source>
</evidence>
<keyword evidence="6" id="KW-0732">Signal</keyword>
<feature type="chain" id="PRO_5042963625" description="alpha-glucosidase" evidence="6">
    <location>
        <begin position="22"/>
        <end position="562"/>
    </location>
</feature>
<dbReference type="InterPro" id="IPR017853">
    <property type="entry name" value="GH"/>
</dbReference>
<organism evidence="8 9">
    <name type="scientific">Pyrocoelia pectoralis</name>
    <dbReference type="NCBI Taxonomy" id="417401"/>
    <lineage>
        <taxon>Eukaryota</taxon>
        <taxon>Metazoa</taxon>
        <taxon>Ecdysozoa</taxon>
        <taxon>Arthropoda</taxon>
        <taxon>Hexapoda</taxon>
        <taxon>Insecta</taxon>
        <taxon>Pterygota</taxon>
        <taxon>Neoptera</taxon>
        <taxon>Endopterygota</taxon>
        <taxon>Coleoptera</taxon>
        <taxon>Polyphaga</taxon>
        <taxon>Elateriformia</taxon>
        <taxon>Elateroidea</taxon>
        <taxon>Lampyridae</taxon>
        <taxon>Lampyrinae</taxon>
        <taxon>Pyrocoelia</taxon>
    </lineage>
</organism>
<name>A0AAN7UTP8_9COLE</name>
<keyword evidence="9" id="KW-1185">Reference proteome</keyword>
<dbReference type="EC" id="3.2.1.20" evidence="3"/>
<evidence type="ECO:0000256" key="2">
    <source>
        <dbReference type="ARBA" id="ARBA00008061"/>
    </source>
</evidence>
<feature type="domain" description="Glycosyl hydrolase family 13 catalytic" evidence="7">
    <location>
        <begin position="36"/>
        <end position="463"/>
    </location>
</feature>
<dbReference type="GO" id="GO:0005975">
    <property type="term" value="P:carbohydrate metabolic process"/>
    <property type="evidence" value="ECO:0007669"/>
    <property type="project" value="InterPro"/>
</dbReference>
<comment type="catalytic activity">
    <reaction evidence="1">
        <text>Hydrolysis of terminal, non-reducing (1-&gt;4)-linked alpha-D-glucose residues with release of alpha-D-glucose.</text>
        <dbReference type="EC" id="3.2.1.20"/>
    </reaction>
</comment>
<dbReference type="InterPro" id="IPR045857">
    <property type="entry name" value="O16G_dom_2"/>
</dbReference>
<evidence type="ECO:0000256" key="6">
    <source>
        <dbReference type="SAM" id="SignalP"/>
    </source>
</evidence>
<dbReference type="EMBL" id="JAVRBK010000010">
    <property type="protein sequence ID" value="KAK5638280.1"/>
    <property type="molecule type" value="Genomic_DNA"/>
</dbReference>
<dbReference type="Proteomes" id="UP001329430">
    <property type="component" value="Chromosome 10"/>
</dbReference>
<keyword evidence="5" id="KW-0378">Hydrolase</keyword>
<dbReference type="Gene3D" id="3.90.400.10">
    <property type="entry name" value="Oligo-1,6-glucosidase, Domain 2"/>
    <property type="match status" value="1"/>
</dbReference>
<proteinExistence type="inferred from homology"/>
<comment type="similarity">
    <text evidence="2">Belongs to the glycosyl hydrolase 13 family.</text>
</comment>
<evidence type="ECO:0000256" key="1">
    <source>
        <dbReference type="ARBA" id="ARBA00001657"/>
    </source>
</evidence>
<dbReference type="CDD" id="cd11328">
    <property type="entry name" value="AmyAc_maltase"/>
    <property type="match status" value="1"/>
</dbReference>
<dbReference type="SMART" id="SM00642">
    <property type="entry name" value="Aamy"/>
    <property type="match status" value="1"/>
</dbReference>
<dbReference type="AlphaFoldDB" id="A0AAN7UTP8"/>
<keyword evidence="5" id="KW-0326">Glycosidase</keyword>
<dbReference type="FunFam" id="3.90.400.10:FF:000001">
    <property type="entry name" value="Maltase A3, isoform A"/>
    <property type="match status" value="1"/>
</dbReference>
<dbReference type="GO" id="GO:0004558">
    <property type="term" value="F:alpha-1,4-glucosidase activity"/>
    <property type="evidence" value="ECO:0007669"/>
    <property type="project" value="UniProtKB-EC"/>
</dbReference>
<dbReference type="InterPro" id="IPR006047">
    <property type="entry name" value="GH13_cat_dom"/>
</dbReference>
<dbReference type="PANTHER" id="PTHR10357:SF179">
    <property type="entry name" value="NEUTRAL AND BASIC AMINO ACID TRANSPORT PROTEIN RBAT"/>
    <property type="match status" value="1"/>
</dbReference>